<feature type="region of interest" description="Disordered" evidence="1">
    <location>
        <begin position="1"/>
        <end position="26"/>
    </location>
</feature>
<gene>
    <name evidence="2" type="ORF">NC653_020079</name>
</gene>
<name>A0AAD6QC11_9ROSI</name>
<reference evidence="2" key="1">
    <citation type="journal article" date="2023" name="Mol. Ecol. Resour.">
        <title>Chromosome-level genome assembly of a triploid poplar Populus alba 'Berolinensis'.</title>
        <authorList>
            <person name="Chen S."/>
            <person name="Yu Y."/>
            <person name="Wang X."/>
            <person name="Wang S."/>
            <person name="Zhang T."/>
            <person name="Zhou Y."/>
            <person name="He R."/>
            <person name="Meng N."/>
            <person name="Wang Y."/>
            <person name="Liu W."/>
            <person name="Liu Z."/>
            <person name="Liu J."/>
            <person name="Guo Q."/>
            <person name="Huang H."/>
            <person name="Sederoff R.R."/>
            <person name="Wang G."/>
            <person name="Qu G."/>
            <person name="Chen S."/>
        </authorList>
    </citation>
    <scope>NUCLEOTIDE SEQUENCE</scope>
    <source>
        <strain evidence="2">SC-2020</strain>
    </source>
</reference>
<proteinExistence type="predicted"/>
<evidence type="ECO:0000313" key="3">
    <source>
        <dbReference type="Proteomes" id="UP001164929"/>
    </source>
</evidence>
<comment type="caution">
    <text evidence="2">The sequence shown here is derived from an EMBL/GenBank/DDBJ whole genome shotgun (WGS) entry which is preliminary data.</text>
</comment>
<protein>
    <submittedName>
        <fullName evidence="2">Uncharacterized protein</fullName>
    </submittedName>
</protein>
<dbReference type="EMBL" id="JAQIZT010000008">
    <property type="protein sequence ID" value="KAJ6986736.1"/>
    <property type="molecule type" value="Genomic_DNA"/>
</dbReference>
<dbReference type="AlphaFoldDB" id="A0AAD6QC11"/>
<evidence type="ECO:0000256" key="1">
    <source>
        <dbReference type="SAM" id="MobiDB-lite"/>
    </source>
</evidence>
<sequence>MENSEKSLKGCVPTGTHAGPESTSNPLSKVFLYCLKESEKNGVLL</sequence>
<keyword evidence="3" id="KW-1185">Reference proteome</keyword>
<dbReference type="Proteomes" id="UP001164929">
    <property type="component" value="Chromosome 8"/>
</dbReference>
<accession>A0AAD6QC11</accession>
<organism evidence="2 3">
    <name type="scientific">Populus alba x Populus x berolinensis</name>
    <dbReference type="NCBI Taxonomy" id="444605"/>
    <lineage>
        <taxon>Eukaryota</taxon>
        <taxon>Viridiplantae</taxon>
        <taxon>Streptophyta</taxon>
        <taxon>Embryophyta</taxon>
        <taxon>Tracheophyta</taxon>
        <taxon>Spermatophyta</taxon>
        <taxon>Magnoliopsida</taxon>
        <taxon>eudicotyledons</taxon>
        <taxon>Gunneridae</taxon>
        <taxon>Pentapetalae</taxon>
        <taxon>rosids</taxon>
        <taxon>fabids</taxon>
        <taxon>Malpighiales</taxon>
        <taxon>Salicaceae</taxon>
        <taxon>Saliceae</taxon>
        <taxon>Populus</taxon>
    </lineage>
</organism>
<evidence type="ECO:0000313" key="2">
    <source>
        <dbReference type="EMBL" id="KAJ6986736.1"/>
    </source>
</evidence>